<proteinExistence type="predicted"/>
<dbReference type="AlphaFoldDB" id="A0A139HDZ1"/>
<feature type="signal peptide" evidence="1">
    <location>
        <begin position="1"/>
        <end position="23"/>
    </location>
</feature>
<comment type="caution">
    <text evidence="2">The sequence shown here is derived from an EMBL/GenBank/DDBJ whole genome shotgun (WGS) entry which is preliminary data.</text>
</comment>
<keyword evidence="3" id="KW-1185">Reference proteome</keyword>
<accession>A0A139HDZ1</accession>
<evidence type="ECO:0000313" key="2">
    <source>
        <dbReference type="EMBL" id="KXT00670.1"/>
    </source>
</evidence>
<sequence>MAALAFVMSMHLLPLENFLIVSGEDHAWAVIPADFQSWRFGIDRCGKIFFGLILASSYKRGGDTTGVDAFQTIFVT</sequence>
<keyword evidence="1" id="KW-0732">Signal</keyword>
<dbReference type="EMBL" id="LFZO01000673">
    <property type="protein sequence ID" value="KXT00670.1"/>
    <property type="molecule type" value="Genomic_DNA"/>
</dbReference>
<gene>
    <name evidence="2" type="ORF">AC579_9547</name>
</gene>
<name>A0A139HDZ1_9PEZI</name>
<feature type="chain" id="PRO_5007296983" evidence="1">
    <location>
        <begin position="24"/>
        <end position="76"/>
    </location>
</feature>
<reference evidence="2 3" key="1">
    <citation type="submission" date="2015-07" db="EMBL/GenBank/DDBJ databases">
        <title>Comparative genomics of the Sigatoka disease complex on banana suggests a link between parallel evolutionary changes in Pseudocercospora fijiensis and Pseudocercospora eumusae and increased virulence on the banana host.</title>
        <authorList>
            <person name="Chang T.-C."/>
            <person name="Salvucci A."/>
            <person name="Crous P.W."/>
            <person name="Stergiopoulos I."/>
        </authorList>
    </citation>
    <scope>NUCLEOTIDE SEQUENCE [LARGE SCALE GENOMIC DNA]</scope>
    <source>
        <strain evidence="2 3">CBS 116634</strain>
    </source>
</reference>
<evidence type="ECO:0000256" key="1">
    <source>
        <dbReference type="SAM" id="SignalP"/>
    </source>
</evidence>
<evidence type="ECO:0000313" key="3">
    <source>
        <dbReference type="Proteomes" id="UP000073492"/>
    </source>
</evidence>
<organism evidence="2 3">
    <name type="scientific">Pseudocercospora musae</name>
    <dbReference type="NCBI Taxonomy" id="113226"/>
    <lineage>
        <taxon>Eukaryota</taxon>
        <taxon>Fungi</taxon>
        <taxon>Dikarya</taxon>
        <taxon>Ascomycota</taxon>
        <taxon>Pezizomycotina</taxon>
        <taxon>Dothideomycetes</taxon>
        <taxon>Dothideomycetidae</taxon>
        <taxon>Mycosphaerellales</taxon>
        <taxon>Mycosphaerellaceae</taxon>
        <taxon>Pseudocercospora</taxon>
    </lineage>
</organism>
<protein>
    <submittedName>
        <fullName evidence="2">Uncharacterized protein</fullName>
    </submittedName>
</protein>
<dbReference type="Proteomes" id="UP000073492">
    <property type="component" value="Unassembled WGS sequence"/>
</dbReference>